<dbReference type="eggNOG" id="COG2026">
    <property type="taxonomic scope" value="Bacteria"/>
</dbReference>
<protein>
    <recommendedName>
        <fullName evidence="3">Addiction module toxin, RelE/StbE family</fullName>
    </recommendedName>
</protein>
<dbReference type="HOGENOM" id="CLU_157820_0_0_10"/>
<dbReference type="STRING" id="324925.Ppha_0896"/>
<sequence length="92" mass="10640">MNNDIQVHQSTLFRRTYKRLHPNEKADVDDAIAEIIKDPTVGEPKKGDLAGVFVYKFRCNGQLTLLAYEYDAVSRLLLLLGSHENFYRTLKR</sequence>
<dbReference type="AlphaFoldDB" id="B4SF36"/>
<keyword evidence="2" id="KW-1185">Reference proteome</keyword>
<organism evidence="1 2">
    <name type="scientific">Pelodictyon phaeoclathratiforme (strain DSM 5477 / BU-1)</name>
    <dbReference type="NCBI Taxonomy" id="324925"/>
    <lineage>
        <taxon>Bacteria</taxon>
        <taxon>Pseudomonadati</taxon>
        <taxon>Chlorobiota</taxon>
        <taxon>Chlorobiia</taxon>
        <taxon>Chlorobiales</taxon>
        <taxon>Chlorobiaceae</taxon>
        <taxon>Chlorobium/Pelodictyon group</taxon>
        <taxon>Pelodictyon</taxon>
    </lineage>
</organism>
<evidence type="ECO:0000313" key="2">
    <source>
        <dbReference type="Proteomes" id="UP000002724"/>
    </source>
</evidence>
<dbReference type="EMBL" id="CP001110">
    <property type="protein sequence ID" value="ACF43183.1"/>
    <property type="molecule type" value="Genomic_DNA"/>
</dbReference>
<dbReference type="Pfam" id="PF15781">
    <property type="entry name" value="ParE-like_toxin"/>
    <property type="match status" value="1"/>
</dbReference>
<name>B4SF36_PELPB</name>
<gene>
    <name evidence="1" type="ordered locus">Ppha_0896</name>
</gene>
<accession>B4SF36</accession>
<dbReference type="InterPro" id="IPR031552">
    <property type="entry name" value="ParE-like_toxin"/>
</dbReference>
<dbReference type="OrthoDB" id="82378at2"/>
<dbReference type="RefSeq" id="WP_012507678.1">
    <property type="nucleotide sequence ID" value="NC_011060.1"/>
</dbReference>
<evidence type="ECO:0000313" key="1">
    <source>
        <dbReference type="EMBL" id="ACF43183.1"/>
    </source>
</evidence>
<reference evidence="1 2" key="1">
    <citation type="submission" date="2008-06" db="EMBL/GenBank/DDBJ databases">
        <title>Complete sequence of Pelodictyon phaeoclathratiforme BU-1.</title>
        <authorList>
            <consortium name="US DOE Joint Genome Institute"/>
            <person name="Lucas S."/>
            <person name="Copeland A."/>
            <person name="Lapidus A."/>
            <person name="Glavina del Rio T."/>
            <person name="Dalin E."/>
            <person name="Tice H."/>
            <person name="Bruce D."/>
            <person name="Goodwin L."/>
            <person name="Pitluck S."/>
            <person name="Schmutz J."/>
            <person name="Larimer F."/>
            <person name="Land M."/>
            <person name="Hauser L."/>
            <person name="Kyrpides N."/>
            <person name="Mikhailova N."/>
            <person name="Liu Z."/>
            <person name="Li T."/>
            <person name="Zhao F."/>
            <person name="Overmann J."/>
            <person name="Bryant D.A."/>
            <person name="Richardson P."/>
        </authorList>
    </citation>
    <scope>NUCLEOTIDE SEQUENCE [LARGE SCALE GENOMIC DNA]</scope>
    <source>
        <strain evidence="2">DSM 5477 / BU-1</strain>
    </source>
</reference>
<proteinExistence type="predicted"/>
<dbReference type="Proteomes" id="UP000002724">
    <property type="component" value="Chromosome"/>
</dbReference>
<evidence type="ECO:0008006" key="3">
    <source>
        <dbReference type="Google" id="ProtNLM"/>
    </source>
</evidence>
<dbReference type="KEGG" id="pph:Ppha_0896"/>